<dbReference type="InterPro" id="IPR029030">
    <property type="entry name" value="Caspase-like_dom_sf"/>
</dbReference>
<dbReference type="InterPro" id="IPR011600">
    <property type="entry name" value="Pept_C14_caspase"/>
</dbReference>
<name>A0ABZ1KG21_STRAH</name>
<accession>A0ABZ1KG21</accession>
<evidence type="ECO:0000313" key="4">
    <source>
        <dbReference type="Proteomes" id="UP001622557"/>
    </source>
</evidence>
<reference evidence="3 4" key="1">
    <citation type="submission" date="2022-10" db="EMBL/GenBank/DDBJ databases">
        <title>The complete genomes of actinobacterial strains from the NBC collection.</title>
        <authorList>
            <person name="Joergensen T.S."/>
            <person name="Alvarez Arevalo M."/>
            <person name="Sterndorff E.B."/>
            <person name="Faurdal D."/>
            <person name="Vuksanovic O."/>
            <person name="Mourched A.-S."/>
            <person name="Charusanti P."/>
            <person name="Shaw S."/>
            <person name="Blin K."/>
            <person name="Weber T."/>
        </authorList>
    </citation>
    <scope>NUCLEOTIDE SEQUENCE [LARGE SCALE GENOMIC DNA]</scope>
    <source>
        <strain evidence="3 4">NBC_00156</strain>
    </source>
</reference>
<dbReference type="GeneID" id="97278979"/>
<dbReference type="PANTHER" id="PTHR48104:SF30">
    <property type="entry name" value="METACASPASE-1"/>
    <property type="match status" value="1"/>
</dbReference>
<dbReference type="InterPro" id="IPR050452">
    <property type="entry name" value="Metacaspase"/>
</dbReference>
<dbReference type="PANTHER" id="PTHR48104">
    <property type="entry name" value="METACASPASE-4"/>
    <property type="match status" value="1"/>
</dbReference>
<gene>
    <name evidence="3" type="ORF">OG350_01115</name>
</gene>
<feature type="domain" description="Peptidase C14 caspase" evidence="2">
    <location>
        <begin position="5"/>
        <end position="253"/>
    </location>
</feature>
<dbReference type="SUPFAM" id="SSF52129">
    <property type="entry name" value="Caspase-like"/>
    <property type="match status" value="1"/>
</dbReference>
<dbReference type="Gene3D" id="3.40.50.1460">
    <property type="match status" value="1"/>
</dbReference>
<proteinExistence type="predicted"/>
<feature type="region of interest" description="Disordered" evidence="1">
    <location>
        <begin position="629"/>
        <end position="653"/>
    </location>
</feature>
<dbReference type="Proteomes" id="UP001622557">
    <property type="component" value="Chromosome"/>
</dbReference>
<keyword evidence="4" id="KW-1185">Reference proteome</keyword>
<sequence length="674" mass="71351">MGTVYALFVGIDDYPAPQRGLRGAVNDVEAAAALLGALARGPFEPRLLRNGEATTDGVVAALRDHLGAAGPGDTALFWFSGHGTDFEAVLPLHRRTEATGRYQALVCADSPREGGRPLADKELGGLLEEVAARGAHVAAVLDCCFSGGATRASVPAGVIARYAPPATWWQAPAAQRGLTGAAGTSTARHVLLAAGRLDELSYERDFDGVPHGVFTYALLAAVRAAGPGATYRDVLAAAHCAVQTERADQHPVLFPPAPGGPADRPFLGGTVARTRAPHLLRHGPHGWEVDCGRVHGLSAHDPDGTEFTVTAPGASPRVVRVRAVHADRAEVDPVGPEPDRRRAHPVALSALALPPTRVRIETPDGSAAARAAAALLREVLASAGPGGGPAPLLRLTDDPASAAGHLLRVVVSPDRDGGLKAGVVRRDGSAAVPPLPLDGREDARRVADCLHHLTRWHQLFTLDNPSSPLKDLVRVEILPWTYDGPWSSDRPGPLLPDGSGEIVCRYGHAPTGRPREPWLSIRLHNRSATRTLWCVLLNLTDSHAAHTDLYPGHFIGPGRTGFALDDRPVALSVPAHRARPGAEVRDWLKLIVSEGELNTSPFHLPPWNLDAAGDRGAHRPGAHTVLRLTPPGRGDRDLGEARPQAPGQWTTRTIPLRTVIPDGNRPEQQAGSPF</sequence>
<evidence type="ECO:0000256" key="1">
    <source>
        <dbReference type="SAM" id="MobiDB-lite"/>
    </source>
</evidence>
<dbReference type="EMBL" id="CP108164">
    <property type="protein sequence ID" value="WTQ78983.1"/>
    <property type="molecule type" value="Genomic_DNA"/>
</dbReference>
<organism evidence="3 4">
    <name type="scientific">Streptomyces achromogenes</name>
    <dbReference type="NCBI Taxonomy" id="67255"/>
    <lineage>
        <taxon>Bacteria</taxon>
        <taxon>Bacillati</taxon>
        <taxon>Actinomycetota</taxon>
        <taxon>Actinomycetes</taxon>
        <taxon>Kitasatosporales</taxon>
        <taxon>Streptomycetaceae</taxon>
        <taxon>Streptomyces</taxon>
    </lineage>
</organism>
<evidence type="ECO:0000259" key="2">
    <source>
        <dbReference type="Pfam" id="PF00656"/>
    </source>
</evidence>
<dbReference type="RefSeq" id="WP_405444638.1">
    <property type="nucleotide sequence ID" value="NZ_CP108164.1"/>
</dbReference>
<evidence type="ECO:0000313" key="3">
    <source>
        <dbReference type="EMBL" id="WTQ78983.1"/>
    </source>
</evidence>
<protein>
    <submittedName>
        <fullName evidence="3">Caspase family protein</fullName>
    </submittedName>
</protein>
<dbReference type="Pfam" id="PF00656">
    <property type="entry name" value="Peptidase_C14"/>
    <property type="match status" value="1"/>
</dbReference>